<feature type="non-terminal residue" evidence="2">
    <location>
        <position position="177"/>
    </location>
</feature>
<evidence type="ECO:0000259" key="1">
    <source>
        <dbReference type="PROSITE" id="PS50011"/>
    </source>
</evidence>
<organism evidence="2 3">
    <name type="scientific">Diversispora eburnea</name>
    <dbReference type="NCBI Taxonomy" id="1213867"/>
    <lineage>
        <taxon>Eukaryota</taxon>
        <taxon>Fungi</taxon>
        <taxon>Fungi incertae sedis</taxon>
        <taxon>Mucoromycota</taxon>
        <taxon>Glomeromycotina</taxon>
        <taxon>Glomeromycetes</taxon>
        <taxon>Diversisporales</taxon>
        <taxon>Diversisporaceae</taxon>
        <taxon>Diversispora</taxon>
    </lineage>
</organism>
<accession>A0A9N9CD62</accession>
<dbReference type="InterPro" id="IPR000719">
    <property type="entry name" value="Prot_kinase_dom"/>
</dbReference>
<keyword evidence="3" id="KW-1185">Reference proteome</keyword>
<dbReference type="InterPro" id="IPR008266">
    <property type="entry name" value="Tyr_kinase_AS"/>
</dbReference>
<sequence length="177" mass="20935">MSQGTKMLKCCPEENGIKDRWNFIKQDWEYDIIGVKVALKEMKDSRYTTEFLKVNINYNGFIAMYYGFSKNPFTQNYIFVADLFHDDFHNYLTKTFWDLEWQTKTNILASIAEDLESLHSKNLVHCDLRSGNIFITYNEDLYFEIDLGLCKLENDLILNYNPKNNETYGSIPYIPPE</sequence>
<gene>
    <name evidence="2" type="ORF">DEBURN_LOCUS9364</name>
</gene>
<dbReference type="Gene3D" id="1.10.510.10">
    <property type="entry name" value="Transferase(Phosphotransferase) domain 1"/>
    <property type="match status" value="1"/>
</dbReference>
<dbReference type="Pfam" id="PF00069">
    <property type="entry name" value="Pkinase"/>
    <property type="match status" value="1"/>
</dbReference>
<dbReference type="OrthoDB" id="2424465at2759"/>
<reference evidence="2" key="1">
    <citation type="submission" date="2021-06" db="EMBL/GenBank/DDBJ databases">
        <authorList>
            <person name="Kallberg Y."/>
            <person name="Tangrot J."/>
            <person name="Rosling A."/>
        </authorList>
    </citation>
    <scope>NUCLEOTIDE SEQUENCE</scope>
    <source>
        <strain evidence="2">AZ414A</strain>
    </source>
</reference>
<evidence type="ECO:0000313" key="3">
    <source>
        <dbReference type="Proteomes" id="UP000789706"/>
    </source>
</evidence>
<dbReference type="PROSITE" id="PS00109">
    <property type="entry name" value="PROTEIN_KINASE_TYR"/>
    <property type="match status" value="1"/>
</dbReference>
<protein>
    <submittedName>
        <fullName evidence="2">2778_t:CDS:1</fullName>
    </submittedName>
</protein>
<dbReference type="GO" id="GO:0004672">
    <property type="term" value="F:protein kinase activity"/>
    <property type="evidence" value="ECO:0007669"/>
    <property type="project" value="InterPro"/>
</dbReference>
<dbReference type="InterPro" id="IPR011009">
    <property type="entry name" value="Kinase-like_dom_sf"/>
</dbReference>
<comment type="caution">
    <text evidence="2">The sequence shown here is derived from an EMBL/GenBank/DDBJ whole genome shotgun (WGS) entry which is preliminary data.</text>
</comment>
<proteinExistence type="predicted"/>
<dbReference type="Proteomes" id="UP000789706">
    <property type="component" value="Unassembled WGS sequence"/>
</dbReference>
<dbReference type="EMBL" id="CAJVPK010001755">
    <property type="protein sequence ID" value="CAG8597604.1"/>
    <property type="molecule type" value="Genomic_DNA"/>
</dbReference>
<dbReference type="GO" id="GO:0005524">
    <property type="term" value="F:ATP binding"/>
    <property type="evidence" value="ECO:0007669"/>
    <property type="project" value="InterPro"/>
</dbReference>
<feature type="domain" description="Protein kinase" evidence="1">
    <location>
        <begin position="1"/>
        <end position="177"/>
    </location>
</feature>
<dbReference type="SUPFAM" id="SSF56112">
    <property type="entry name" value="Protein kinase-like (PK-like)"/>
    <property type="match status" value="1"/>
</dbReference>
<evidence type="ECO:0000313" key="2">
    <source>
        <dbReference type="EMBL" id="CAG8597604.1"/>
    </source>
</evidence>
<name>A0A9N9CD62_9GLOM</name>
<dbReference type="AlphaFoldDB" id="A0A9N9CD62"/>
<dbReference type="PROSITE" id="PS50011">
    <property type="entry name" value="PROTEIN_KINASE_DOM"/>
    <property type="match status" value="1"/>
</dbReference>